<dbReference type="Gene3D" id="2.130.10.10">
    <property type="entry name" value="YVTN repeat-like/Quinoprotein amine dehydrogenase"/>
    <property type="match status" value="2"/>
</dbReference>
<evidence type="ECO:0000313" key="6">
    <source>
        <dbReference type="Ensembl" id="ENSXETP00000073212"/>
    </source>
</evidence>
<feature type="chain" id="PRO_5031409614" evidence="4">
    <location>
        <begin position="25"/>
        <end position="434"/>
    </location>
</feature>
<reference evidence="6" key="1">
    <citation type="journal article" date="2010" name="Science">
        <title>The genome of the Western clawed frog Xenopus tropicalis.</title>
        <authorList>
            <person name="Hellsten U."/>
            <person name="Harland R.M."/>
            <person name="Gilchrist M.J."/>
            <person name="Hendrix D."/>
            <person name="Jurka J."/>
            <person name="Kapitonov V."/>
            <person name="Ovcharenko I."/>
            <person name="Putnam N.H."/>
            <person name="Shu S."/>
            <person name="Taher L."/>
            <person name="Blitz I.L."/>
            <person name="Blumberg B."/>
            <person name="Dichmann D.S."/>
            <person name="Dubchak I."/>
            <person name="Amaya E."/>
            <person name="Detter J.C."/>
            <person name="Fletcher R."/>
            <person name="Gerhard D.S."/>
            <person name="Goodstein D."/>
            <person name="Graves T."/>
            <person name="Grigoriev I.V."/>
            <person name="Grimwood J."/>
            <person name="Kawashima T."/>
            <person name="Lindquist E."/>
            <person name="Lucas S.M."/>
            <person name="Mead P.E."/>
            <person name="Mitros T."/>
            <person name="Ogino H."/>
            <person name="Ohta Y."/>
            <person name="Poliakov A.V."/>
            <person name="Pollet N."/>
            <person name="Robert J."/>
            <person name="Salamov A."/>
            <person name="Sater A.K."/>
            <person name="Schmutz J."/>
            <person name="Terry A."/>
            <person name="Vize P.D."/>
            <person name="Warren W.C."/>
            <person name="Wells D."/>
            <person name="Wills A."/>
            <person name="Wilson R.K."/>
            <person name="Zimmerman L.B."/>
            <person name="Zorn A.M."/>
            <person name="Grainger R."/>
            <person name="Grammer T."/>
            <person name="Khokha M.K."/>
            <person name="Richardson P.M."/>
            <person name="Rokhsar D.S."/>
        </authorList>
    </citation>
    <scope>NUCLEOTIDE SEQUENCE [LARGE SCALE GENOMIC DNA]</scope>
    <source>
        <strain evidence="6">Nigerian</strain>
    </source>
</reference>
<dbReference type="FunCoup" id="A0A6I8QY04">
    <property type="interactions" value="155"/>
</dbReference>
<dbReference type="InterPro" id="IPR015943">
    <property type="entry name" value="WD40/YVTN_repeat-like_dom_sf"/>
</dbReference>
<keyword evidence="3" id="KW-0472">Membrane</keyword>
<evidence type="ECO:0000256" key="1">
    <source>
        <dbReference type="ARBA" id="ARBA00022737"/>
    </source>
</evidence>
<feature type="repeat" description="WD" evidence="2">
    <location>
        <begin position="175"/>
        <end position="206"/>
    </location>
</feature>
<name>A0A6I8QY04_XENTR</name>
<feature type="domain" description="F-box" evidence="5">
    <location>
        <begin position="2"/>
        <end position="48"/>
    </location>
</feature>
<sequence length="434" mass="49276">MWPHLLHLPEEILLLLFSYLDTQALGRLAQVCRKLQHFTSKDAVWRKIAKKCLNSGFVQQGTDVASWISVKERVRVSQNWKNGRCRRNILLKWKRNLMPWIHLDGNILYLSQAEKISAYKLCSNSNGVHRQPFAVFLDHREDVCRFVLNNSHIISGGGDGRIAIHKVHSAFSIHFTAHDQDVNCVDCHRGIIVSGSRDRTAKVWSLTPSRDGHCLHTIQTDDRVWSVAINPILSSFITGTACCGHTSPLRIWDLQSGALMTCLGTDFKRGAGVLDVRYETPYTLLSCGYDTFIRYWDLRTSTRRCVKEWEEPHDSALYCMQSDGNHMIASGSAYYGVVRLWDKRMNQCLHVSQPFLTAALFLNYFFLAWTGNLWVPANARCHRQSLLIGLVGGCLGLCVIEMPGPILNPSPDLVPSNDSLDICMRQSFFIKIQI</sequence>
<protein>
    <submittedName>
        <fullName evidence="6">F-box and WD repeat domain containing 4</fullName>
    </submittedName>
</protein>
<proteinExistence type="predicted"/>
<evidence type="ECO:0000256" key="3">
    <source>
        <dbReference type="SAM" id="Phobius"/>
    </source>
</evidence>
<keyword evidence="3" id="KW-1133">Transmembrane helix</keyword>
<feature type="transmembrane region" description="Helical" evidence="3">
    <location>
        <begin position="355"/>
        <end position="375"/>
    </location>
</feature>
<dbReference type="InterPro" id="IPR036322">
    <property type="entry name" value="WD40_repeat_dom_sf"/>
</dbReference>
<dbReference type="Xenbase" id="XB-GENE-852986">
    <property type="gene designation" value="fbxw4"/>
</dbReference>
<feature type="transmembrane region" description="Helical" evidence="3">
    <location>
        <begin position="387"/>
        <end position="407"/>
    </location>
</feature>
<dbReference type="InterPro" id="IPR052301">
    <property type="entry name" value="SCF_F-box/WD-repeat"/>
</dbReference>
<dbReference type="CDD" id="cd20090">
    <property type="entry name" value="F-box_FBXW4"/>
    <property type="match status" value="1"/>
</dbReference>
<dbReference type="PROSITE" id="PS50181">
    <property type="entry name" value="FBOX"/>
    <property type="match status" value="1"/>
</dbReference>
<dbReference type="Pfam" id="PF00400">
    <property type="entry name" value="WD40"/>
    <property type="match status" value="2"/>
</dbReference>
<keyword evidence="1" id="KW-0677">Repeat</keyword>
<dbReference type="AlphaFoldDB" id="A0A6I8QY04"/>
<dbReference type="PANTHER" id="PTHR14381:SF1">
    <property type="entry name" value="F-BOX_WD REPEAT-CONTAINING PROTEIN 4"/>
    <property type="match status" value="1"/>
</dbReference>
<evidence type="ECO:0000256" key="4">
    <source>
        <dbReference type="SAM" id="SignalP"/>
    </source>
</evidence>
<evidence type="ECO:0000259" key="5">
    <source>
        <dbReference type="PROSITE" id="PS50181"/>
    </source>
</evidence>
<gene>
    <name evidence="6" type="primary">fbxw4</name>
</gene>
<dbReference type="SMART" id="SM00256">
    <property type="entry name" value="FBOX"/>
    <property type="match status" value="1"/>
</dbReference>
<keyword evidence="2" id="KW-0853">WD repeat</keyword>
<reference evidence="6" key="2">
    <citation type="submission" date="2020-05" db="UniProtKB">
        <authorList>
            <consortium name="Ensembl"/>
        </authorList>
    </citation>
    <scope>IDENTIFICATION</scope>
</reference>
<dbReference type="GeneTree" id="ENSGT00390000005029"/>
<evidence type="ECO:0000256" key="2">
    <source>
        <dbReference type="PROSITE-ProRule" id="PRU00221"/>
    </source>
</evidence>
<keyword evidence="4" id="KW-0732">Signal</keyword>
<accession>A0A6I8QY04</accession>
<dbReference type="Gene3D" id="1.20.1280.50">
    <property type="match status" value="1"/>
</dbReference>
<organism evidence="6">
    <name type="scientific">Xenopus tropicalis</name>
    <name type="common">Western clawed frog</name>
    <name type="synonym">Silurana tropicalis</name>
    <dbReference type="NCBI Taxonomy" id="8364"/>
    <lineage>
        <taxon>Eukaryota</taxon>
        <taxon>Metazoa</taxon>
        <taxon>Chordata</taxon>
        <taxon>Craniata</taxon>
        <taxon>Vertebrata</taxon>
        <taxon>Euteleostomi</taxon>
        <taxon>Amphibia</taxon>
        <taxon>Batrachia</taxon>
        <taxon>Anura</taxon>
        <taxon>Pipoidea</taxon>
        <taxon>Pipidae</taxon>
        <taxon>Xenopodinae</taxon>
        <taxon>Xenopus</taxon>
        <taxon>Silurana</taxon>
    </lineage>
</organism>
<dbReference type="InParanoid" id="A0A6I8QY04"/>
<dbReference type="SMART" id="SM00320">
    <property type="entry name" value="WD40"/>
    <property type="match status" value="5"/>
</dbReference>
<feature type="signal peptide" evidence="4">
    <location>
        <begin position="1"/>
        <end position="24"/>
    </location>
</feature>
<dbReference type="SUPFAM" id="SSF50978">
    <property type="entry name" value="WD40 repeat-like"/>
    <property type="match status" value="1"/>
</dbReference>
<keyword evidence="3" id="KW-0812">Transmembrane</keyword>
<dbReference type="Ensembl" id="ENSXETT00000086764">
    <property type="protein sequence ID" value="ENSXETP00000073212"/>
    <property type="gene ID" value="ENSXETG00000021190"/>
</dbReference>
<dbReference type="Pfam" id="PF12937">
    <property type="entry name" value="F-box-like"/>
    <property type="match status" value="1"/>
</dbReference>
<dbReference type="FunFam" id="2.130.10.10:FF:002194">
    <property type="entry name" value="Uncharacterized protein"/>
    <property type="match status" value="1"/>
</dbReference>
<dbReference type="InterPro" id="IPR036047">
    <property type="entry name" value="F-box-like_dom_sf"/>
</dbReference>
<dbReference type="InterPro" id="IPR001810">
    <property type="entry name" value="F-box_dom"/>
</dbReference>
<dbReference type="InterPro" id="IPR001680">
    <property type="entry name" value="WD40_rpt"/>
</dbReference>
<dbReference type="PROSITE" id="PS50082">
    <property type="entry name" value="WD_REPEATS_2"/>
    <property type="match status" value="1"/>
</dbReference>
<dbReference type="Bgee" id="ENSXETG00000021190">
    <property type="expression patterns" value="Expressed in skeletal muscle tissue and 12 other cell types or tissues"/>
</dbReference>
<dbReference type="SUPFAM" id="SSF81383">
    <property type="entry name" value="F-box domain"/>
    <property type="match status" value="1"/>
</dbReference>
<dbReference type="PANTHER" id="PTHR14381">
    <property type="entry name" value="DACTYLIN"/>
    <property type="match status" value="1"/>
</dbReference>